<dbReference type="InterPro" id="IPR027417">
    <property type="entry name" value="P-loop_NTPase"/>
</dbReference>
<proteinExistence type="predicted"/>
<evidence type="ECO:0000259" key="1">
    <source>
        <dbReference type="Pfam" id="PF01926"/>
    </source>
</evidence>
<evidence type="ECO:0000313" key="3">
    <source>
        <dbReference type="Proteomes" id="UP000250179"/>
    </source>
</evidence>
<dbReference type="EMBL" id="CP014862">
    <property type="protein sequence ID" value="ASJ02956.1"/>
    <property type="molecule type" value="Genomic_DNA"/>
</dbReference>
<dbReference type="RefSeq" id="WP_088858211.1">
    <property type="nucleotide sequence ID" value="NZ_CP014862.1"/>
</dbReference>
<dbReference type="KEGG" id="tprf:A3L09_06640"/>
<dbReference type="GeneID" id="33320076"/>
<dbReference type="AlphaFoldDB" id="A0A2Z2MAY2"/>
<dbReference type="Gene3D" id="3.40.50.300">
    <property type="entry name" value="P-loop containing nucleotide triphosphate hydrolases"/>
    <property type="match status" value="1"/>
</dbReference>
<protein>
    <submittedName>
        <fullName evidence="2">GTP-binding protein</fullName>
    </submittedName>
</protein>
<dbReference type="InterPro" id="IPR005225">
    <property type="entry name" value="Small_GTP-bd"/>
</dbReference>
<dbReference type="GO" id="GO:0030488">
    <property type="term" value="P:tRNA methylation"/>
    <property type="evidence" value="ECO:0007669"/>
    <property type="project" value="TreeGrafter"/>
</dbReference>
<dbReference type="Pfam" id="PF01926">
    <property type="entry name" value="MMR_HSR1"/>
    <property type="match status" value="1"/>
</dbReference>
<dbReference type="NCBIfam" id="TIGR00231">
    <property type="entry name" value="small_GTP"/>
    <property type="match status" value="1"/>
</dbReference>
<dbReference type="InterPro" id="IPR006073">
    <property type="entry name" value="GTP-bd"/>
</dbReference>
<dbReference type="SUPFAM" id="SSF52540">
    <property type="entry name" value="P-loop containing nucleoside triphosphate hydrolases"/>
    <property type="match status" value="1"/>
</dbReference>
<dbReference type="PANTHER" id="PTHR42714">
    <property type="entry name" value="TRNA MODIFICATION GTPASE GTPBP3"/>
    <property type="match status" value="1"/>
</dbReference>
<accession>A0A2Z2MAY2</accession>
<dbReference type="CDD" id="cd00880">
    <property type="entry name" value="Era_like"/>
    <property type="match status" value="1"/>
</dbReference>
<dbReference type="GO" id="GO:0005737">
    <property type="term" value="C:cytoplasm"/>
    <property type="evidence" value="ECO:0007669"/>
    <property type="project" value="TreeGrafter"/>
</dbReference>
<evidence type="ECO:0000313" key="2">
    <source>
        <dbReference type="EMBL" id="ASJ02956.1"/>
    </source>
</evidence>
<dbReference type="PRINTS" id="PR00326">
    <property type="entry name" value="GTP1OBG"/>
</dbReference>
<reference evidence="2 3" key="1">
    <citation type="submission" date="2016-03" db="EMBL/GenBank/DDBJ databases">
        <title>Complete genome sequence of Thermococcus profundus strain DT5432.</title>
        <authorList>
            <person name="Oger P.M."/>
        </authorList>
    </citation>
    <scope>NUCLEOTIDE SEQUENCE [LARGE SCALE GENOMIC DNA]</scope>
    <source>
        <strain evidence="2 3">DT 5432</strain>
    </source>
</reference>
<dbReference type="GO" id="GO:0002098">
    <property type="term" value="P:tRNA wobble uridine modification"/>
    <property type="evidence" value="ECO:0007669"/>
    <property type="project" value="TreeGrafter"/>
</dbReference>
<organism evidence="2 3">
    <name type="scientific">Thermococcus profundus</name>
    <dbReference type="NCBI Taxonomy" id="49899"/>
    <lineage>
        <taxon>Archaea</taxon>
        <taxon>Methanobacteriati</taxon>
        <taxon>Methanobacteriota</taxon>
        <taxon>Thermococci</taxon>
        <taxon>Thermococcales</taxon>
        <taxon>Thermococcaceae</taxon>
        <taxon>Thermococcus</taxon>
    </lineage>
</organism>
<feature type="domain" description="G" evidence="1">
    <location>
        <begin position="3"/>
        <end position="136"/>
    </location>
</feature>
<name>A0A2Z2MAY2_THEPR</name>
<dbReference type="Proteomes" id="UP000250179">
    <property type="component" value="Chromosome"/>
</dbReference>
<dbReference type="PANTHER" id="PTHR42714:SF2">
    <property type="entry name" value="TRNA MODIFICATION GTPASE GTPBP3, MITOCHONDRIAL"/>
    <property type="match status" value="1"/>
</dbReference>
<keyword evidence="3" id="KW-1185">Reference proteome</keyword>
<sequence length="189" mass="21132">MIKVAIIGAENVGKSTLMNALIGGNVSEVENLPGTTKGVIRRRFGKLKIPKSMKNPLGGADEFVLIDTAGLFDPRHELRGKVLSEEKFREIVREIASADVVIHMVDATVGLHRGMEKLHHLLKFRYDKPIIVVINKIDLVPSERVEELKGTIKKRLEQEAIPLSLATFEGFNDLLKAIAYYAQYSTQKR</sequence>
<dbReference type="OrthoDB" id="84946at2157"/>
<dbReference type="GO" id="GO:0005525">
    <property type="term" value="F:GTP binding"/>
    <property type="evidence" value="ECO:0007669"/>
    <property type="project" value="InterPro"/>
</dbReference>
<gene>
    <name evidence="2" type="ORF">A3L09_06640</name>
</gene>